<proteinExistence type="inferred from homology"/>
<dbReference type="Gene3D" id="1.10.10.10">
    <property type="entry name" value="Winged helix-like DNA-binding domain superfamily/Winged helix DNA-binding domain"/>
    <property type="match status" value="1"/>
</dbReference>
<keyword evidence="10 12" id="KW-0238">DNA-binding</keyword>
<evidence type="ECO:0000256" key="12">
    <source>
        <dbReference type="RuleBase" id="RU364037"/>
    </source>
</evidence>
<keyword evidence="7 12" id="KW-0479">Metal-binding</keyword>
<comment type="caution">
    <text evidence="13">The sequence shown here is derived from an EMBL/GenBank/DDBJ whole genome shotgun (WGS) entry which is preliminary data.</text>
</comment>
<accession>A0ABW8MXF6</accession>
<gene>
    <name evidence="12" type="primary">fur</name>
    <name evidence="13" type="ORF">ABH943_008452</name>
</gene>
<comment type="subcellular location">
    <subcellularLocation>
        <location evidence="1 12">Cytoplasm</location>
    </subcellularLocation>
</comment>
<keyword evidence="6 12" id="KW-0678">Repressor</keyword>
<keyword evidence="8 12" id="KW-0862">Zinc</keyword>
<dbReference type="PANTHER" id="PTHR33202">
    <property type="entry name" value="ZINC UPTAKE REGULATION PROTEIN"/>
    <property type="match status" value="1"/>
</dbReference>
<dbReference type="InterPro" id="IPR043135">
    <property type="entry name" value="Fur_C"/>
</dbReference>
<evidence type="ECO:0000256" key="6">
    <source>
        <dbReference type="ARBA" id="ARBA00022491"/>
    </source>
</evidence>
<evidence type="ECO:0000313" key="13">
    <source>
        <dbReference type="EMBL" id="MFK4448408.1"/>
    </source>
</evidence>
<evidence type="ECO:0000256" key="10">
    <source>
        <dbReference type="ARBA" id="ARBA00023125"/>
    </source>
</evidence>
<organism evidence="13 14">
    <name type="scientific">Caballeronia udeis</name>
    <dbReference type="NCBI Taxonomy" id="1232866"/>
    <lineage>
        <taxon>Bacteria</taxon>
        <taxon>Pseudomonadati</taxon>
        <taxon>Pseudomonadota</taxon>
        <taxon>Betaproteobacteria</taxon>
        <taxon>Burkholderiales</taxon>
        <taxon>Burkholderiaceae</taxon>
        <taxon>Caballeronia</taxon>
    </lineage>
</organism>
<dbReference type="RefSeq" id="WP_404614671.1">
    <property type="nucleotide sequence ID" value="NZ_JBIYDN010000050.1"/>
</dbReference>
<evidence type="ECO:0000256" key="8">
    <source>
        <dbReference type="ARBA" id="ARBA00022833"/>
    </source>
</evidence>
<dbReference type="Proteomes" id="UP001620514">
    <property type="component" value="Unassembled WGS sequence"/>
</dbReference>
<evidence type="ECO:0000256" key="4">
    <source>
        <dbReference type="ARBA" id="ARBA00020910"/>
    </source>
</evidence>
<keyword evidence="5 12" id="KW-0963">Cytoplasm</keyword>
<sequence length="151" mass="17054">MSVDVAEELRRVGLRATVPRMKVLSFFLDQKQRHFTAEDVCRQVADENLHISFGSIYRVLQQLVEAKILRSGTLHSTRIVYELDNTPDHDHAICVSCGQIEEFHDPLFDARQKEVGERLGFLVVGRQLVLHGYCVKCRAFAPGSTGNSGEQ</sequence>
<dbReference type="Gene3D" id="3.30.1490.190">
    <property type="match status" value="1"/>
</dbReference>
<name>A0ABW8MXF6_9BURK</name>
<keyword evidence="14" id="KW-1185">Reference proteome</keyword>
<comment type="similarity">
    <text evidence="2 12">Belongs to the Fur family.</text>
</comment>
<dbReference type="Pfam" id="PF01475">
    <property type="entry name" value="FUR"/>
    <property type="match status" value="1"/>
</dbReference>
<dbReference type="PANTHER" id="PTHR33202:SF2">
    <property type="entry name" value="FERRIC UPTAKE REGULATION PROTEIN"/>
    <property type="match status" value="1"/>
</dbReference>
<dbReference type="SUPFAM" id="SSF46785">
    <property type="entry name" value="Winged helix' DNA-binding domain"/>
    <property type="match status" value="1"/>
</dbReference>
<evidence type="ECO:0000256" key="5">
    <source>
        <dbReference type="ARBA" id="ARBA00022490"/>
    </source>
</evidence>
<evidence type="ECO:0000256" key="7">
    <source>
        <dbReference type="ARBA" id="ARBA00022723"/>
    </source>
</evidence>
<evidence type="ECO:0000256" key="11">
    <source>
        <dbReference type="ARBA" id="ARBA00023163"/>
    </source>
</evidence>
<dbReference type="CDD" id="cd07153">
    <property type="entry name" value="Fur_like"/>
    <property type="match status" value="1"/>
</dbReference>
<evidence type="ECO:0000256" key="1">
    <source>
        <dbReference type="ARBA" id="ARBA00004496"/>
    </source>
</evidence>
<keyword evidence="9 12" id="KW-0805">Transcription regulation</keyword>
<dbReference type="InterPro" id="IPR036388">
    <property type="entry name" value="WH-like_DNA-bd_sf"/>
</dbReference>
<reference evidence="13 14" key="1">
    <citation type="submission" date="2024-11" db="EMBL/GenBank/DDBJ databases">
        <title>Using genomics to understand microbial adaptation to soil warming.</title>
        <authorList>
            <person name="Deangelis K.M. PhD."/>
        </authorList>
    </citation>
    <scope>NUCLEOTIDE SEQUENCE [LARGE SCALE GENOMIC DNA]</scope>
    <source>
        <strain evidence="13 14">GAS97</strain>
    </source>
</reference>
<evidence type="ECO:0000256" key="9">
    <source>
        <dbReference type="ARBA" id="ARBA00023015"/>
    </source>
</evidence>
<evidence type="ECO:0000256" key="3">
    <source>
        <dbReference type="ARBA" id="ARBA00011738"/>
    </source>
</evidence>
<evidence type="ECO:0000256" key="2">
    <source>
        <dbReference type="ARBA" id="ARBA00007957"/>
    </source>
</evidence>
<protein>
    <recommendedName>
        <fullName evidence="4 12">Ferric uptake regulation protein</fullName>
    </recommendedName>
</protein>
<dbReference type="EMBL" id="JBIYDN010000050">
    <property type="protein sequence ID" value="MFK4448408.1"/>
    <property type="molecule type" value="Genomic_DNA"/>
</dbReference>
<evidence type="ECO:0000313" key="14">
    <source>
        <dbReference type="Proteomes" id="UP001620514"/>
    </source>
</evidence>
<keyword evidence="12" id="KW-0408">Iron</keyword>
<comment type="subunit">
    <text evidence="3 12">Homodimer.</text>
</comment>
<dbReference type="InterPro" id="IPR002481">
    <property type="entry name" value="FUR"/>
</dbReference>
<keyword evidence="11 12" id="KW-0804">Transcription</keyword>
<dbReference type="InterPro" id="IPR036390">
    <property type="entry name" value="WH_DNA-bd_sf"/>
</dbReference>